<gene>
    <name evidence="1" type="ORF">EQG79_00670</name>
</gene>
<evidence type="ECO:0000313" key="2">
    <source>
        <dbReference type="Proteomes" id="UP000290407"/>
    </source>
</evidence>
<dbReference type="Pfam" id="PF25188">
    <property type="entry name" value="Tad6"/>
    <property type="match status" value="1"/>
</dbReference>
<accession>A0A4V1RWL6</accession>
<dbReference type="RefSeq" id="WP_129598917.1">
    <property type="nucleotide sequence ID" value="NZ_SBLB01000001.1"/>
</dbReference>
<organism evidence="1 2">
    <name type="scientific">Spirosoma sordidisoli</name>
    <dbReference type="NCBI Taxonomy" id="2502893"/>
    <lineage>
        <taxon>Bacteria</taxon>
        <taxon>Pseudomonadati</taxon>
        <taxon>Bacteroidota</taxon>
        <taxon>Cytophagia</taxon>
        <taxon>Cytophagales</taxon>
        <taxon>Cytophagaceae</taxon>
        <taxon>Spirosoma</taxon>
    </lineage>
</organism>
<sequence length="203" mass="22856">MTTEIKETFEQWLERIAEIKPWSPGEGQEPIDMYVTRLDGAYLCFGNLTEDVRWLYNKGITEQIQKKDPDGNTACIGFNPAEQKWYGWSHRAYYGFGVGYTVQKDGANYSPANEVDFLEWAINFHTEPEHLLVSGELGQTDGAGHPGAKITWTYADTIGNEALRGKQGQAFCTFPPKWGRGEWTALTLDDAKQMAIDFAESVS</sequence>
<dbReference type="Proteomes" id="UP000290407">
    <property type="component" value="Unassembled WGS sequence"/>
</dbReference>
<name>A0A4V1RWL6_9BACT</name>
<protein>
    <submittedName>
        <fullName evidence="1">Uncharacterized protein</fullName>
    </submittedName>
</protein>
<evidence type="ECO:0000313" key="1">
    <source>
        <dbReference type="EMBL" id="RYC70698.1"/>
    </source>
</evidence>
<dbReference type="InterPro" id="IPR057386">
    <property type="entry name" value="Tad6-like"/>
</dbReference>
<reference evidence="1 2" key="1">
    <citation type="submission" date="2019-01" db="EMBL/GenBank/DDBJ databases">
        <title>Spirosoma flava sp. nov., a propanil-degrading bacterium isolated from herbicide-contaminated soil.</title>
        <authorList>
            <person name="Zhang L."/>
            <person name="Jiang J.-D."/>
        </authorList>
    </citation>
    <scope>NUCLEOTIDE SEQUENCE [LARGE SCALE GENOMIC DNA]</scope>
    <source>
        <strain evidence="1 2">TY50</strain>
    </source>
</reference>
<keyword evidence="2" id="KW-1185">Reference proteome</keyword>
<proteinExistence type="predicted"/>
<comment type="caution">
    <text evidence="1">The sequence shown here is derived from an EMBL/GenBank/DDBJ whole genome shotgun (WGS) entry which is preliminary data.</text>
</comment>
<dbReference type="EMBL" id="SBLB01000001">
    <property type="protein sequence ID" value="RYC70698.1"/>
    <property type="molecule type" value="Genomic_DNA"/>
</dbReference>
<dbReference type="AlphaFoldDB" id="A0A4V1RWL6"/>